<dbReference type="AlphaFoldDB" id="A0A433DID5"/>
<reference evidence="1 2" key="1">
    <citation type="journal article" date="2018" name="New Phytol.">
        <title>Phylogenomics of Endogonaceae and evolution of mycorrhizas within Mucoromycota.</title>
        <authorList>
            <person name="Chang Y."/>
            <person name="Desiro A."/>
            <person name="Na H."/>
            <person name="Sandor L."/>
            <person name="Lipzen A."/>
            <person name="Clum A."/>
            <person name="Barry K."/>
            <person name="Grigoriev I.V."/>
            <person name="Martin F.M."/>
            <person name="Stajich J.E."/>
            <person name="Smith M.E."/>
            <person name="Bonito G."/>
            <person name="Spatafora J.W."/>
        </authorList>
    </citation>
    <scope>NUCLEOTIDE SEQUENCE [LARGE SCALE GENOMIC DNA]</scope>
    <source>
        <strain evidence="1 2">GMNB39</strain>
    </source>
</reference>
<organism evidence="1 2">
    <name type="scientific">Jimgerdemannia flammicorona</name>
    <dbReference type="NCBI Taxonomy" id="994334"/>
    <lineage>
        <taxon>Eukaryota</taxon>
        <taxon>Fungi</taxon>
        <taxon>Fungi incertae sedis</taxon>
        <taxon>Mucoromycota</taxon>
        <taxon>Mucoromycotina</taxon>
        <taxon>Endogonomycetes</taxon>
        <taxon>Endogonales</taxon>
        <taxon>Endogonaceae</taxon>
        <taxon>Jimgerdemannia</taxon>
    </lineage>
</organism>
<sequence length="169" mass="18713">MAIGMPHALNLSLPLPSAQLANVSPCLQANLSSQRGNHQPLGQSSSTSRRTFFMGPCTVASGGGLCAPTREMEIGWTARGRCRNGLCRFYRSPPQPHRRPNFQPRHSARVVSLLWYPSPVDCRGVHYGAKVHCPDRSQGTSWVHKNSWSLFDHVFMGHTMKETGPHRGN</sequence>
<dbReference type="Proteomes" id="UP000268093">
    <property type="component" value="Unassembled WGS sequence"/>
</dbReference>
<dbReference type="EMBL" id="RBNI01001305">
    <property type="protein sequence ID" value="RUP50613.1"/>
    <property type="molecule type" value="Genomic_DNA"/>
</dbReference>
<keyword evidence="2" id="KW-1185">Reference proteome</keyword>
<proteinExistence type="predicted"/>
<evidence type="ECO:0000313" key="1">
    <source>
        <dbReference type="EMBL" id="RUP50613.1"/>
    </source>
</evidence>
<comment type="caution">
    <text evidence="1">The sequence shown here is derived from an EMBL/GenBank/DDBJ whole genome shotgun (WGS) entry which is preliminary data.</text>
</comment>
<gene>
    <name evidence="1" type="ORF">BC936DRAFT_138406</name>
</gene>
<accession>A0A433DID5</accession>
<evidence type="ECO:0000313" key="2">
    <source>
        <dbReference type="Proteomes" id="UP000268093"/>
    </source>
</evidence>
<protein>
    <submittedName>
        <fullName evidence="1">Uncharacterized protein</fullName>
    </submittedName>
</protein>
<name>A0A433DID5_9FUNG</name>